<dbReference type="Gene3D" id="1.10.1040.10">
    <property type="entry name" value="N-(1-d-carboxylethyl)-l-norvaline Dehydrogenase, domain 2"/>
    <property type="match status" value="1"/>
</dbReference>
<accession>A0ABZ2G8G2</accession>
<dbReference type="EMBL" id="CP125967">
    <property type="protein sequence ID" value="WWO38098.1"/>
    <property type="molecule type" value="Genomic_DNA"/>
</dbReference>
<evidence type="ECO:0000256" key="1">
    <source>
        <dbReference type="ARBA" id="ARBA00023002"/>
    </source>
</evidence>
<keyword evidence="2" id="KW-0520">NAD</keyword>
<dbReference type="SUPFAM" id="SSF48179">
    <property type="entry name" value="6-phosphogluconate dehydrogenase C-terminal domain-like"/>
    <property type="match status" value="1"/>
</dbReference>
<dbReference type="PANTHER" id="PTHR43060">
    <property type="entry name" value="3-HYDROXYISOBUTYRATE DEHYDROGENASE-LIKE 1, MITOCHONDRIAL-RELATED"/>
    <property type="match status" value="1"/>
</dbReference>
<feature type="domain" description="6-phosphogluconate dehydrogenase NADP-binding" evidence="3">
    <location>
        <begin position="23"/>
        <end position="175"/>
    </location>
</feature>
<dbReference type="InterPro" id="IPR006115">
    <property type="entry name" value="6PGDH_NADP-bd"/>
</dbReference>
<dbReference type="PIRSF" id="PIRSF000103">
    <property type="entry name" value="HIBADH"/>
    <property type="match status" value="1"/>
</dbReference>
<evidence type="ECO:0000256" key="2">
    <source>
        <dbReference type="ARBA" id="ARBA00023027"/>
    </source>
</evidence>
<proteinExistence type="predicted"/>
<dbReference type="InterPro" id="IPR015815">
    <property type="entry name" value="HIBADH-related"/>
</dbReference>
<dbReference type="Proteomes" id="UP001379444">
    <property type="component" value="Chromosome"/>
</dbReference>
<dbReference type="InterPro" id="IPR008927">
    <property type="entry name" value="6-PGluconate_DH-like_C_sf"/>
</dbReference>
<dbReference type="RefSeq" id="WP_264497852.1">
    <property type="nucleotide sequence ID" value="NZ_CP109947.1"/>
</dbReference>
<dbReference type="Gene3D" id="3.40.50.720">
    <property type="entry name" value="NAD(P)-binding Rossmann-like Domain"/>
    <property type="match status" value="1"/>
</dbReference>
<protein>
    <submittedName>
        <fullName evidence="5">NAD(P)-dependent oxidoreductase</fullName>
        <ecNumber evidence="5">1.1.-.-</ecNumber>
    </submittedName>
</protein>
<dbReference type="Pfam" id="PF03446">
    <property type="entry name" value="NAD_binding_2"/>
    <property type="match status" value="1"/>
</dbReference>
<dbReference type="EC" id="1.1.-.-" evidence="5"/>
<organism evidence="5 6">
    <name type="scientific">Pectobacterium cacticida</name>
    <dbReference type="NCBI Taxonomy" id="69221"/>
    <lineage>
        <taxon>Bacteria</taxon>
        <taxon>Pseudomonadati</taxon>
        <taxon>Pseudomonadota</taxon>
        <taxon>Gammaproteobacteria</taxon>
        <taxon>Enterobacterales</taxon>
        <taxon>Pectobacteriaceae</taxon>
        <taxon>Pectobacterium</taxon>
    </lineage>
</organism>
<dbReference type="Pfam" id="PF14833">
    <property type="entry name" value="NAD_binding_11"/>
    <property type="match status" value="1"/>
</dbReference>
<dbReference type="InterPro" id="IPR029154">
    <property type="entry name" value="HIBADH-like_NADP-bd"/>
</dbReference>
<dbReference type="PANTHER" id="PTHR43060:SF15">
    <property type="entry name" value="3-HYDROXYISOBUTYRATE DEHYDROGENASE-LIKE 1, MITOCHONDRIAL-RELATED"/>
    <property type="match status" value="1"/>
</dbReference>
<reference evidence="5 6" key="1">
    <citation type="journal article" date="2024" name="Front. Plant Sci.">
        <title>Comprehensive phenomic and genomic studies of the species, Pectobacterium cacticida and proposal for reclassification as Alcorniella cacticida comb. nov.</title>
        <authorList>
            <person name="Jonca J."/>
            <person name="Pirhonen M."/>
            <person name="Waleron M.M."/>
            <person name="Gawor J."/>
            <person name="Mrozik A."/>
            <person name="Smoktunowicz M."/>
            <person name="Waleron K."/>
            <person name="Waleron M."/>
        </authorList>
    </citation>
    <scope>NUCLEOTIDE SEQUENCE [LARGE SCALE GENOMIC DNA]</scope>
    <source>
        <strain evidence="5 6">DPMP6</strain>
    </source>
</reference>
<keyword evidence="1 5" id="KW-0560">Oxidoreductase</keyword>
<feature type="domain" description="3-hydroxyisobutyrate dehydrogenase-like NAD-binding" evidence="4">
    <location>
        <begin position="188"/>
        <end position="304"/>
    </location>
</feature>
<keyword evidence="6" id="KW-1185">Reference proteome</keyword>
<evidence type="ECO:0000259" key="3">
    <source>
        <dbReference type="Pfam" id="PF03446"/>
    </source>
</evidence>
<gene>
    <name evidence="5" type="ORF">QNA12_16545</name>
</gene>
<evidence type="ECO:0000259" key="4">
    <source>
        <dbReference type="Pfam" id="PF14833"/>
    </source>
</evidence>
<dbReference type="InterPro" id="IPR036291">
    <property type="entry name" value="NAD(P)-bd_dom_sf"/>
</dbReference>
<dbReference type="InterPro" id="IPR013328">
    <property type="entry name" value="6PGD_dom2"/>
</dbReference>
<evidence type="ECO:0000313" key="5">
    <source>
        <dbReference type="EMBL" id="WWO38098.1"/>
    </source>
</evidence>
<dbReference type="SUPFAM" id="SSF51735">
    <property type="entry name" value="NAD(P)-binding Rossmann-fold domains"/>
    <property type="match status" value="1"/>
</dbReference>
<evidence type="ECO:0000313" key="6">
    <source>
        <dbReference type="Proteomes" id="UP001379444"/>
    </source>
</evidence>
<name>A0ABZ2G8G2_9GAMM</name>
<sequence length="315" mass="34826">MSGDTLGIAHFLATRIADMTHSVSLVGVGVLGKAIALRLLQRQFSLCVFNRTYSKASEVAAEGAHAVSELHQLFTQEKQVVLICLKDAEAIRDVFQSEKVTQKLTRYHPLFINISTVGPEESRWMEAFFHQHGAHYVECPVSGGPEGARQGKLAAWVGPCVNDYARAVNDVVTSLSDHYVLMASNHSAQTMKVINNYCEAVHLLVAAEALLVAEGHDIAPDVLAKALTLGRGRSTYMDVMLDRYLNPRETVSVPLSIRLKDLDLANRLFQCAEIQSEFFDTARQCYQNTAELSAEPQDQTACFAYLSRALPARRE</sequence>
<dbReference type="GO" id="GO:0016491">
    <property type="term" value="F:oxidoreductase activity"/>
    <property type="evidence" value="ECO:0007669"/>
    <property type="project" value="UniProtKB-KW"/>
</dbReference>